<dbReference type="EMBL" id="SGPL01001452">
    <property type="protein sequence ID" value="THH02982.1"/>
    <property type="molecule type" value="Genomic_DNA"/>
</dbReference>
<dbReference type="AlphaFoldDB" id="A0A4S4KVZ9"/>
<comment type="caution">
    <text evidence="1">The sequence shown here is derived from an EMBL/GenBank/DDBJ whole genome shotgun (WGS) entry which is preliminary data.</text>
</comment>
<accession>A0A4S4KVZ9</accession>
<name>A0A4S4KVZ9_9AGAM</name>
<reference evidence="1 2" key="1">
    <citation type="submission" date="2019-02" db="EMBL/GenBank/DDBJ databases">
        <title>Genome sequencing of the rare red list fungi Bondarzewia mesenterica.</title>
        <authorList>
            <person name="Buettner E."/>
            <person name="Kellner H."/>
        </authorList>
    </citation>
    <scope>NUCLEOTIDE SEQUENCE [LARGE SCALE GENOMIC DNA]</scope>
    <source>
        <strain evidence="1 2">DSM 108281</strain>
    </source>
</reference>
<organism evidence="1 2">
    <name type="scientific">Bondarzewia mesenterica</name>
    <dbReference type="NCBI Taxonomy" id="1095465"/>
    <lineage>
        <taxon>Eukaryota</taxon>
        <taxon>Fungi</taxon>
        <taxon>Dikarya</taxon>
        <taxon>Basidiomycota</taxon>
        <taxon>Agaricomycotina</taxon>
        <taxon>Agaricomycetes</taxon>
        <taxon>Russulales</taxon>
        <taxon>Bondarzewiaceae</taxon>
        <taxon>Bondarzewia</taxon>
    </lineage>
</organism>
<sequence length="110" mass="12512">MEHDWLHSSALSVWIASLDQHITFLTRSQVIARHDNPTSFEPDFLLHQPKHLRIREPFAPEEAFLTNPLRSISFFFEMATYPGGEDSARSAIAGVFMSTPGCLLKRFVVP</sequence>
<dbReference type="Proteomes" id="UP000310158">
    <property type="component" value="Unassembled WGS sequence"/>
</dbReference>
<protein>
    <submittedName>
        <fullName evidence="1">Uncharacterized protein</fullName>
    </submittedName>
</protein>
<proteinExistence type="predicted"/>
<gene>
    <name evidence="1" type="ORF">EW146_g10523</name>
</gene>
<keyword evidence="2" id="KW-1185">Reference proteome</keyword>
<evidence type="ECO:0000313" key="2">
    <source>
        <dbReference type="Proteomes" id="UP000310158"/>
    </source>
</evidence>
<dbReference type="OrthoDB" id="2803005at2759"/>
<evidence type="ECO:0000313" key="1">
    <source>
        <dbReference type="EMBL" id="THH02982.1"/>
    </source>
</evidence>